<dbReference type="EC" id="2.7.2.4" evidence="2"/>
<comment type="catalytic activity">
    <reaction evidence="7">
        <text>L-aspartate + ATP = 4-phospho-L-aspartate + ADP</text>
        <dbReference type="Rhea" id="RHEA:23776"/>
        <dbReference type="ChEBI" id="CHEBI:29991"/>
        <dbReference type="ChEBI" id="CHEBI:30616"/>
        <dbReference type="ChEBI" id="CHEBI:57535"/>
        <dbReference type="ChEBI" id="CHEBI:456216"/>
        <dbReference type="EC" id="2.7.2.4"/>
    </reaction>
</comment>
<dbReference type="GO" id="GO:0009090">
    <property type="term" value="P:homoserine biosynthetic process"/>
    <property type="evidence" value="ECO:0007669"/>
    <property type="project" value="TreeGrafter"/>
</dbReference>
<keyword evidence="6" id="KW-0067">ATP-binding</keyword>
<evidence type="ECO:0000313" key="11">
    <source>
        <dbReference type="Proteomes" id="UP000306753"/>
    </source>
</evidence>
<organism evidence="10 11">
    <name type="scientific">Stutzerimonas nosocomialis</name>
    <dbReference type="NCBI Taxonomy" id="1056496"/>
    <lineage>
        <taxon>Bacteria</taxon>
        <taxon>Pseudomonadati</taxon>
        <taxon>Pseudomonadota</taxon>
        <taxon>Gammaproteobacteria</taxon>
        <taxon>Pseudomonadales</taxon>
        <taxon>Pseudomonadaceae</taxon>
        <taxon>Stutzerimonas</taxon>
    </lineage>
</organism>
<evidence type="ECO:0000256" key="3">
    <source>
        <dbReference type="ARBA" id="ARBA00022679"/>
    </source>
</evidence>
<keyword evidence="4" id="KW-0547">Nucleotide-binding</keyword>
<accession>A0A5R9QAJ5</accession>
<dbReference type="GO" id="GO:0005829">
    <property type="term" value="C:cytosol"/>
    <property type="evidence" value="ECO:0007669"/>
    <property type="project" value="TreeGrafter"/>
</dbReference>
<dbReference type="Proteomes" id="UP000306753">
    <property type="component" value="Unassembled WGS sequence"/>
</dbReference>
<reference evidence="10 11" key="1">
    <citation type="journal article" date="2017" name="Eur. J. Clin. Microbiol. Infect. Dis.">
        <title>Uncommonly isolated clinical Pseudomonas: identification and phylogenetic assignation.</title>
        <authorList>
            <person name="Mulet M."/>
            <person name="Gomila M."/>
            <person name="Ramirez A."/>
            <person name="Cardew S."/>
            <person name="Moore E.R."/>
            <person name="Lalucat J."/>
            <person name="Garcia-Valdes E."/>
        </authorList>
    </citation>
    <scope>NUCLEOTIDE SEQUENCE [LARGE SCALE GENOMIC DNA]</scope>
    <source>
        <strain evidence="10 11">SD129</strain>
    </source>
</reference>
<evidence type="ECO:0000256" key="5">
    <source>
        <dbReference type="ARBA" id="ARBA00022777"/>
    </source>
</evidence>
<evidence type="ECO:0000256" key="2">
    <source>
        <dbReference type="ARBA" id="ARBA00013059"/>
    </source>
</evidence>
<keyword evidence="5 10" id="KW-0418">Kinase</keyword>
<dbReference type="Gene3D" id="3.40.1160.10">
    <property type="entry name" value="Acetylglutamate kinase-like"/>
    <property type="match status" value="1"/>
</dbReference>
<feature type="domain" description="Aspartate/glutamate/uridylate kinase" evidence="8">
    <location>
        <begin position="3"/>
        <end position="297"/>
    </location>
</feature>
<dbReference type="InterPro" id="IPR054352">
    <property type="entry name" value="ACT_Aspartokinase"/>
</dbReference>
<proteinExistence type="inferred from homology"/>
<dbReference type="PANTHER" id="PTHR21499">
    <property type="entry name" value="ASPARTATE KINASE"/>
    <property type="match status" value="1"/>
</dbReference>
<evidence type="ECO:0000256" key="1">
    <source>
        <dbReference type="ARBA" id="ARBA00010122"/>
    </source>
</evidence>
<comment type="caution">
    <text evidence="10">The sequence shown here is derived from an EMBL/GenBank/DDBJ whole genome shotgun (WGS) entry which is preliminary data.</text>
</comment>
<dbReference type="InterPro" id="IPR001048">
    <property type="entry name" value="Asp/Glu/Uridylate_kinase"/>
</dbReference>
<name>A0A5R9QAJ5_9GAMM</name>
<dbReference type="RefSeq" id="WP_138412613.1">
    <property type="nucleotide sequence ID" value="NZ_QLAG01000031.1"/>
</dbReference>
<evidence type="ECO:0000259" key="8">
    <source>
        <dbReference type="Pfam" id="PF00696"/>
    </source>
</evidence>
<dbReference type="GO" id="GO:0004072">
    <property type="term" value="F:aspartate kinase activity"/>
    <property type="evidence" value="ECO:0007669"/>
    <property type="project" value="UniProtKB-EC"/>
</dbReference>
<dbReference type="Pfam" id="PF22468">
    <property type="entry name" value="ACT_9"/>
    <property type="match status" value="1"/>
</dbReference>
<feature type="domain" description="Aspartokinase ACT" evidence="9">
    <location>
        <begin position="404"/>
        <end position="463"/>
    </location>
</feature>
<dbReference type="AlphaFoldDB" id="A0A5R9QAJ5"/>
<dbReference type="InterPro" id="IPR036393">
    <property type="entry name" value="AceGlu_kinase-like_sf"/>
</dbReference>
<dbReference type="NCBIfam" id="NF006614">
    <property type="entry name" value="PRK09181.1"/>
    <property type="match status" value="1"/>
</dbReference>
<dbReference type="InterPro" id="IPR045865">
    <property type="entry name" value="ACT-like_dom_sf"/>
</dbReference>
<comment type="similarity">
    <text evidence="1">Belongs to the aspartokinase family.</text>
</comment>
<dbReference type="PANTHER" id="PTHR21499:SF3">
    <property type="entry name" value="ASPARTOKINASE"/>
    <property type="match status" value="1"/>
</dbReference>
<evidence type="ECO:0000256" key="4">
    <source>
        <dbReference type="ARBA" id="ARBA00022741"/>
    </source>
</evidence>
<dbReference type="CDD" id="cd04910">
    <property type="entry name" value="ACT_AK-Ectoine_1"/>
    <property type="match status" value="1"/>
</dbReference>
<evidence type="ECO:0000256" key="6">
    <source>
        <dbReference type="ARBA" id="ARBA00022840"/>
    </source>
</evidence>
<dbReference type="Gene3D" id="3.30.2130.10">
    <property type="entry name" value="VC0802-like"/>
    <property type="match status" value="1"/>
</dbReference>
<dbReference type="GO" id="GO:0005524">
    <property type="term" value="F:ATP binding"/>
    <property type="evidence" value="ECO:0007669"/>
    <property type="project" value="UniProtKB-KW"/>
</dbReference>
<gene>
    <name evidence="10" type="ORF">DN820_19055</name>
</gene>
<evidence type="ECO:0000256" key="7">
    <source>
        <dbReference type="ARBA" id="ARBA00047872"/>
    </source>
</evidence>
<dbReference type="SUPFAM" id="SSF55021">
    <property type="entry name" value="ACT-like"/>
    <property type="match status" value="1"/>
</dbReference>
<keyword evidence="11" id="KW-1185">Reference proteome</keyword>
<keyword evidence="3 10" id="KW-0808">Transferase</keyword>
<protein>
    <recommendedName>
        <fullName evidence="2">aspartate kinase</fullName>
        <ecNumber evidence="2">2.7.2.4</ecNumber>
    </recommendedName>
</protein>
<dbReference type="SUPFAM" id="SSF53633">
    <property type="entry name" value="Carbamate kinase-like"/>
    <property type="match status" value="1"/>
</dbReference>
<dbReference type="Pfam" id="PF00696">
    <property type="entry name" value="AA_kinase"/>
    <property type="match status" value="1"/>
</dbReference>
<dbReference type="FunFam" id="3.30.2130.10:FF:000009">
    <property type="entry name" value="Aspartate kinase"/>
    <property type="match status" value="1"/>
</dbReference>
<evidence type="ECO:0000259" key="9">
    <source>
        <dbReference type="Pfam" id="PF22468"/>
    </source>
</evidence>
<dbReference type="GO" id="GO:0009089">
    <property type="term" value="P:lysine biosynthetic process via diaminopimelate"/>
    <property type="evidence" value="ECO:0007669"/>
    <property type="project" value="TreeGrafter"/>
</dbReference>
<sequence>MHTVEKIGGTSMSRFEEVLDNILVGGRQGSGLYQRVFVVSAYAGMTNLLLEHKKTGEPGVYQRFADAHSEGAWLEALEAVRLRMLARNAELFGGPFERQSANAFINARIDDVRACMQSLQQLCSYGHFQLGEHLMKVREMLASLGEAHSAFNTVLALKGRGVRARLVDLTGWHLDAPQPFERMIQSSFTDIDLGTELAVATGYTHCSEGLMNTYDRGYSEITFAQIAAATGAREAIIHKEFHLSSADPNLVGADRVVTIGRTNYDVADQLSNLGMEAIHPKAARTLRRAGVELRIKNAFEPEHGGTLISQDYRSERPCVEIIAGRNDVFGIEVFDQEMLGDVGYDLEISRLLKQLKLYVVNKDSDANSITYYASGSRKLINRATRLIEERYPAAEVRVHKLAIVSAIGSDMKVNGILARTVAALAAAGIGVQAVHQSIRQVEMQCVVHEEDYAAAVAALHQALIEPENHGDVIAAA</sequence>
<evidence type="ECO:0000313" key="10">
    <source>
        <dbReference type="EMBL" id="TLX61908.1"/>
    </source>
</evidence>
<dbReference type="EMBL" id="QLAG01000031">
    <property type="protein sequence ID" value="TLX61908.1"/>
    <property type="molecule type" value="Genomic_DNA"/>
</dbReference>